<keyword evidence="2" id="KW-1185">Reference proteome</keyword>
<dbReference type="Proteomes" id="UP000658382">
    <property type="component" value="Unassembled WGS sequence"/>
</dbReference>
<proteinExistence type="predicted"/>
<evidence type="ECO:0000313" key="1">
    <source>
        <dbReference type="EMBL" id="GGK00545.1"/>
    </source>
</evidence>
<sequence>MDDLIRKASAFAIRRGECRVFLKIYDIHAGDYYDFLTFTEGNSKIKLYNFLLEAVQKVR</sequence>
<gene>
    <name evidence="1" type="ORF">GCM10007063_23510</name>
</gene>
<comment type="caution">
    <text evidence="1">The sequence shown here is derived from an EMBL/GenBank/DDBJ whole genome shotgun (WGS) entry which is preliminary data.</text>
</comment>
<organism evidence="1 2">
    <name type="scientific">Lentibacillus kapialis</name>
    <dbReference type="NCBI Taxonomy" id="340214"/>
    <lineage>
        <taxon>Bacteria</taxon>
        <taxon>Bacillati</taxon>
        <taxon>Bacillota</taxon>
        <taxon>Bacilli</taxon>
        <taxon>Bacillales</taxon>
        <taxon>Bacillaceae</taxon>
        <taxon>Lentibacillus</taxon>
    </lineage>
</organism>
<accession>A0A917UZM2</accession>
<name>A0A917UZM2_9BACI</name>
<evidence type="ECO:0000313" key="2">
    <source>
        <dbReference type="Proteomes" id="UP000658382"/>
    </source>
</evidence>
<reference evidence="1" key="2">
    <citation type="submission" date="2020-09" db="EMBL/GenBank/DDBJ databases">
        <authorList>
            <person name="Sun Q."/>
            <person name="Ohkuma M."/>
        </authorList>
    </citation>
    <scope>NUCLEOTIDE SEQUENCE</scope>
    <source>
        <strain evidence="1">JCM 12580</strain>
    </source>
</reference>
<dbReference type="EMBL" id="BMNQ01000036">
    <property type="protein sequence ID" value="GGK00545.1"/>
    <property type="molecule type" value="Genomic_DNA"/>
</dbReference>
<reference evidence="1" key="1">
    <citation type="journal article" date="2014" name="Int. J. Syst. Evol. Microbiol.">
        <title>Complete genome sequence of Corynebacterium casei LMG S-19264T (=DSM 44701T), isolated from a smear-ripened cheese.</title>
        <authorList>
            <consortium name="US DOE Joint Genome Institute (JGI-PGF)"/>
            <person name="Walter F."/>
            <person name="Albersmeier A."/>
            <person name="Kalinowski J."/>
            <person name="Ruckert C."/>
        </authorList>
    </citation>
    <scope>NUCLEOTIDE SEQUENCE</scope>
    <source>
        <strain evidence="1">JCM 12580</strain>
    </source>
</reference>
<dbReference type="AlphaFoldDB" id="A0A917UZM2"/>
<protein>
    <submittedName>
        <fullName evidence="1">Uncharacterized protein</fullName>
    </submittedName>
</protein>